<dbReference type="GO" id="GO:0003723">
    <property type="term" value="F:RNA binding"/>
    <property type="evidence" value="ECO:0007669"/>
    <property type="project" value="UniProtKB-UniRule"/>
</dbReference>
<feature type="compositionally biased region" description="Polar residues" evidence="3">
    <location>
        <begin position="244"/>
        <end position="260"/>
    </location>
</feature>
<dbReference type="InterPro" id="IPR000504">
    <property type="entry name" value="RRM_dom"/>
</dbReference>
<dbReference type="EMBL" id="MCOG01000484">
    <property type="protein sequence ID" value="ORY02866.1"/>
    <property type="molecule type" value="Genomic_DNA"/>
</dbReference>
<protein>
    <recommendedName>
        <fullName evidence="4">RRM domain-containing protein</fullName>
    </recommendedName>
</protein>
<dbReference type="SUPFAM" id="SSF54928">
    <property type="entry name" value="RNA-binding domain, RBD"/>
    <property type="match status" value="4"/>
</dbReference>
<comment type="caution">
    <text evidence="5">The sequence shown here is derived from an EMBL/GenBank/DDBJ whole genome shotgun (WGS) entry which is preliminary data.</text>
</comment>
<dbReference type="OrthoDB" id="431169at2759"/>
<feature type="domain" description="RRM" evidence="4">
    <location>
        <begin position="305"/>
        <end position="369"/>
    </location>
</feature>
<dbReference type="Pfam" id="PF00076">
    <property type="entry name" value="RRM_1"/>
    <property type="match status" value="1"/>
</dbReference>
<feature type="region of interest" description="Disordered" evidence="3">
    <location>
        <begin position="1431"/>
        <end position="1460"/>
    </location>
</feature>
<evidence type="ECO:0000256" key="3">
    <source>
        <dbReference type="SAM" id="MobiDB-lite"/>
    </source>
</evidence>
<proteinExistence type="predicted"/>
<evidence type="ECO:0000256" key="1">
    <source>
        <dbReference type="ARBA" id="ARBA00022884"/>
    </source>
</evidence>
<name>A0A1Y1YY44_9FUNG</name>
<feature type="domain" description="RRM" evidence="4">
    <location>
        <begin position="174"/>
        <end position="230"/>
    </location>
</feature>
<dbReference type="InterPro" id="IPR012677">
    <property type="entry name" value="Nucleotide-bd_a/b_plait_sf"/>
</dbReference>
<feature type="region of interest" description="Disordered" evidence="3">
    <location>
        <begin position="244"/>
        <end position="274"/>
    </location>
</feature>
<dbReference type="SMART" id="SM00360">
    <property type="entry name" value="RRM"/>
    <property type="match status" value="6"/>
</dbReference>
<dbReference type="Proteomes" id="UP000193920">
    <property type="component" value="Unassembled WGS sequence"/>
</dbReference>
<reference evidence="5 6" key="1">
    <citation type="submission" date="2016-08" db="EMBL/GenBank/DDBJ databases">
        <title>A Parts List for Fungal Cellulosomes Revealed by Comparative Genomics.</title>
        <authorList>
            <consortium name="DOE Joint Genome Institute"/>
            <person name="Haitjema C.H."/>
            <person name="Gilmore S.P."/>
            <person name="Henske J.K."/>
            <person name="Solomon K.V."/>
            <person name="De Groot R."/>
            <person name="Kuo A."/>
            <person name="Mondo S.J."/>
            <person name="Salamov A.A."/>
            <person name="Labutti K."/>
            <person name="Zhao Z."/>
            <person name="Chiniquy J."/>
            <person name="Barry K."/>
            <person name="Brewer H.M."/>
            <person name="Purvine S.O."/>
            <person name="Wright A.T."/>
            <person name="Boxma B."/>
            <person name="Van Alen T."/>
            <person name="Hackstein J.H."/>
            <person name="Baker S.E."/>
            <person name="Grigoriev I.V."/>
            <person name="O'Malley M.A."/>
        </authorList>
    </citation>
    <scope>NUCLEOTIDE SEQUENCE [LARGE SCALE GENOMIC DNA]</scope>
    <source>
        <strain evidence="5 6">G1</strain>
    </source>
</reference>
<gene>
    <name evidence="5" type="ORF">LY90DRAFT_678604</name>
</gene>
<accession>A0A1Y1YY44</accession>
<keyword evidence="1 2" id="KW-0694">RNA-binding</keyword>
<dbReference type="CDD" id="cd00590">
    <property type="entry name" value="RRM_SF"/>
    <property type="match status" value="2"/>
</dbReference>
<feature type="domain" description="RRM" evidence="4">
    <location>
        <begin position="94"/>
        <end position="158"/>
    </location>
</feature>
<dbReference type="InterPro" id="IPR035979">
    <property type="entry name" value="RBD_domain_sf"/>
</dbReference>
<dbReference type="PROSITE" id="PS50102">
    <property type="entry name" value="RRM"/>
    <property type="match status" value="3"/>
</dbReference>
<keyword evidence="6" id="KW-1185">Reference proteome</keyword>
<evidence type="ECO:0000313" key="5">
    <source>
        <dbReference type="EMBL" id="ORY02866.1"/>
    </source>
</evidence>
<dbReference type="STRING" id="1754190.A0A1Y1YY44"/>
<organism evidence="5 6">
    <name type="scientific">Neocallimastix californiae</name>
    <dbReference type="NCBI Taxonomy" id="1754190"/>
    <lineage>
        <taxon>Eukaryota</taxon>
        <taxon>Fungi</taxon>
        <taxon>Fungi incertae sedis</taxon>
        <taxon>Chytridiomycota</taxon>
        <taxon>Chytridiomycota incertae sedis</taxon>
        <taxon>Neocallimastigomycetes</taxon>
        <taxon>Neocallimastigales</taxon>
        <taxon>Neocallimastigaceae</taxon>
        <taxon>Neocallimastix</taxon>
    </lineage>
</organism>
<evidence type="ECO:0000256" key="2">
    <source>
        <dbReference type="PROSITE-ProRule" id="PRU00176"/>
    </source>
</evidence>
<dbReference type="Gene3D" id="3.30.70.330">
    <property type="match status" value="3"/>
</dbReference>
<dbReference type="PANTHER" id="PTHR10501">
    <property type="entry name" value="U1 SMALL NUCLEAR RIBONUCLEOPROTEIN A/U2 SMALL NUCLEAR RIBONUCLEOPROTEIN B"/>
    <property type="match status" value="1"/>
</dbReference>
<evidence type="ECO:0000313" key="6">
    <source>
        <dbReference type="Proteomes" id="UP000193920"/>
    </source>
</evidence>
<sequence length="1503" mass="172072">MRATFTKVEYTQKYTPQNLGIPNSTLYVNNLPFNATNIEFTKLFSYYEGFQDIYFFCGSFNNNYSYINSSNFDTVSNSSSNYSLSSNLNIKPKSTLYITNLNIDKSELKKIVRNYNGFVKIAFYRDWCFCVFRNVEYAQKALDNLQASTKLRVSFAKEDYISNFTIPDVGQPNPILYVGNLPCDLTNIELTKIFKMYKGYQDVYFYRESCKIFFDSTESAVNALEDINNTTNFVATYFKGDPKQQNNISNTPYSQNVNENNNKEDDISKKKKQGSIYSLDKKLNDNSSNNMQRKSHDNMKAIPKLTLHVSNINIDRVELKSLFQEYEGFLKIAYYPNWVFVCFSSIEAATKAIERVNSTTKMQANFAQVDYKSNNNNINIGQPSVLISINNFPSNSNNIEFTNLFNQYEGFQSIYYSHESAIVCFRDLACSKKALDDINNSTNLIATYSNKRSLTQTPINYVYSVPQQQNPINNNFYNVNLQNLRSSSNYSKISESPISQTHVINNMRNCSSRNSTGMLTPINAFNLNPKNMNNNCKIPSMNSLSMDNIKNNISYQDLTRDESNDKNKNILNKNQSKNNMMNYNYVIKNDGHTIIKSGNENYYNNLVINNNNNNYYHQTQEQEYAPKTTIKIIGVFSDRAEIKKLLSSIEGFLKIAFYKEYIYACFSSINDAKHAIDIIHQNSSLKAIFPKYDYVSKNDVRNHGNINNVLYVSNITFSPSLVEITKLFKDYKGFQKIQLCKDSCIVHFDNEINSKTCLNDINNTTNLIAVYSKINNKSSNYNDNCNNNVSNSNDDLYNTSSTYNYNKNNDSFLNKSVIKPNDSFPENNIGSSNNNYNDISEKTKKTNMKINSIFNNINDLLNKKKEINDSVNSKINAPVNSNNNDNTKQLTLLVKPINNDENLIMKNSNSRLFNISDNDDLGSNNDNRKINNNTINNYTIFQKSPKVIEDSIVKNDISSSSLNNNLGSIGDRRKSLVLLNDKNNNGSAETFSSLSEKELPCKNENGFKDNNTVIIKNVSINIDYSVIINFLKQYDGFNRISFEKNSYMNNQVNQIHINFENENYARNFEISIKNDMKLKYIFGPDASIEYNNNNNNNNNNNKLNSIVNTNSKTNNNTIYNGNNEFLNTKLNEDLTKSHENLKMINQDSVTPLLNFQQTISPFIVKENDSINKNYSGYISPYSNNSNMLSPFIKNNEFKNDLFYSEQKTLPSQNGFISPFIQNDSTGILPVRRQLQSPFTMNNNEIKNDRVNDYFSNYNNTACNNDMKTELDSKQNINDYEIIDEPLDLWTSVLSPTAMSDTMSATSMNNIFSKIDYNKDRRSLNNSQLMASSQNEKQKLSFTPFFSNTPSFTERKDMDNIISSPFTTTNSMNKKTMMNNCRNTMSMAFTGFSKSGINDLLMNKNNLNMSSMISNDDDLTLTVESPVCLPSNSSMTPNKTQTITSSNTLQNSINNIRPPSVPMSSSIKNYINQLRETIQELEFQNMELMKKLGNNDNIKNSFKC</sequence>
<evidence type="ECO:0000259" key="4">
    <source>
        <dbReference type="PROSITE" id="PS50102"/>
    </source>
</evidence>